<dbReference type="InterPro" id="IPR022641">
    <property type="entry name" value="CheR_N"/>
</dbReference>
<proteinExistence type="predicted"/>
<evidence type="ECO:0000256" key="5">
    <source>
        <dbReference type="ARBA" id="ARBA00022691"/>
    </source>
</evidence>
<dbReference type="EMBL" id="FIZX01000002">
    <property type="protein sequence ID" value="CZF81040.1"/>
    <property type="molecule type" value="Genomic_DNA"/>
</dbReference>
<evidence type="ECO:0000259" key="8">
    <source>
        <dbReference type="PROSITE" id="PS50123"/>
    </source>
</evidence>
<dbReference type="Pfam" id="PF03705">
    <property type="entry name" value="CheR_N"/>
    <property type="match status" value="1"/>
</dbReference>
<dbReference type="InterPro" id="IPR029063">
    <property type="entry name" value="SAM-dependent_MTases_sf"/>
</dbReference>
<dbReference type="GO" id="GO:0032259">
    <property type="term" value="P:methylation"/>
    <property type="evidence" value="ECO:0007669"/>
    <property type="project" value="UniProtKB-KW"/>
</dbReference>
<dbReference type="InterPro" id="IPR026024">
    <property type="entry name" value="Chemotaxis_MeTrfase_CheR"/>
</dbReference>
<dbReference type="SMART" id="SM00138">
    <property type="entry name" value="MeTrc"/>
    <property type="match status" value="1"/>
</dbReference>
<evidence type="ECO:0000313" key="9">
    <source>
        <dbReference type="EMBL" id="CZF81040.1"/>
    </source>
</evidence>
<feature type="binding site" evidence="7">
    <location>
        <position position="106"/>
    </location>
    <ligand>
        <name>S-adenosyl-L-methionine</name>
        <dbReference type="ChEBI" id="CHEBI:59789"/>
    </ligand>
</feature>
<evidence type="ECO:0000256" key="7">
    <source>
        <dbReference type="PIRSR" id="PIRSR000410-1"/>
    </source>
</evidence>
<dbReference type="PROSITE" id="PS50123">
    <property type="entry name" value="CHER"/>
    <property type="match status" value="1"/>
</dbReference>
<dbReference type="STRING" id="1796497.GCE9029_02359"/>
<dbReference type="Gene3D" id="1.10.155.10">
    <property type="entry name" value="Chemotaxis receptor methyltransferase CheR, N-terminal domain"/>
    <property type="match status" value="1"/>
</dbReference>
<feature type="binding site" evidence="7">
    <location>
        <begin position="223"/>
        <end position="224"/>
    </location>
    <ligand>
        <name>S-adenosyl-L-methionine</name>
        <dbReference type="ChEBI" id="CHEBI:59789"/>
    </ligand>
</feature>
<dbReference type="InterPro" id="IPR036804">
    <property type="entry name" value="CheR_N_sf"/>
</dbReference>
<gene>
    <name evidence="9" type="primary">cheR_1</name>
    <name evidence="9" type="ORF">GCE9029_02359</name>
</gene>
<feature type="binding site" evidence="7">
    <location>
        <begin position="241"/>
        <end position="242"/>
    </location>
    <ligand>
        <name>S-adenosyl-L-methionine</name>
        <dbReference type="ChEBI" id="CHEBI:59789"/>
    </ligand>
</feature>
<dbReference type="SUPFAM" id="SSF53335">
    <property type="entry name" value="S-adenosyl-L-methionine-dependent methyltransferases"/>
    <property type="match status" value="1"/>
</dbReference>
<feature type="binding site" evidence="7">
    <location>
        <position position="100"/>
    </location>
    <ligand>
        <name>S-adenosyl-L-methionine</name>
        <dbReference type="ChEBI" id="CHEBI:59789"/>
    </ligand>
</feature>
<dbReference type="Pfam" id="PF01739">
    <property type="entry name" value="CheR"/>
    <property type="match status" value="1"/>
</dbReference>
<dbReference type="PANTHER" id="PTHR24422">
    <property type="entry name" value="CHEMOTAXIS PROTEIN METHYLTRANSFERASE"/>
    <property type="match status" value="1"/>
</dbReference>
<keyword evidence="4 6" id="KW-0808">Transferase</keyword>
<sequence>MVQKVDPFNVKALNNVAENVSRFDDSRAKLSLSEFRHFADLIFHHAGIRISPDKRTMLESRLNKRLLTLRIHSFKQYADYLKADMSGRELTEFTNAITTNKTEFFREAYHFEVLKKDIVARHRSDSVFIWSAACASGEEPYSIAMICDELQQEFPDFEGKVLATDIDTQRLAMCESGLYDKERASEIPIQFRHQYVTFSDNPNDDTFEVADVLRSQIKFRQHNLIHYSDKFGIQFHYIFLRNVLFYFPAATGEKVVRSLLSQLQPGGLIFVGLTETLNNMELGIEQVGTSVYRKVATKGRGDG</sequence>
<feature type="binding site" evidence="7">
    <location>
        <position position="139"/>
    </location>
    <ligand>
        <name>S-adenosyl-L-methionine</name>
        <dbReference type="ChEBI" id="CHEBI:59789"/>
    </ligand>
</feature>
<evidence type="ECO:0000313" key="10">
    <source>
        <dbReference type="Proteomes" id="UP000071641"/>
    </source>
</evidence>
<dbReference type="Proteomes" id="UP000071641">
    <property type="component" value="Unassembled WGS sequence"/>
</dbReference>
<dbReference type="InterPro" id="IPR022642">
    <property type="entry name" value="CheR_C"/>
</dbReference>
<dbReference type="EC" id="2.1.1.80" evidence="6"/>
<keyword evidence="3 6" id="KW-0489">Methyltransferase</keyword>
<dbReference type="InterPro" id="IPR000780">
    <property type="entry name" value="CheR_MeTrfase"/>
</dbReference>
<reference evidence="10" key="1">
    <citation type="submission" date="2016-02" db="EMBL/GenBank/DDBJ databases">
        <authorList>
            <person name="Rodrigo-Torres Lidia"/>
            <person name="Arahal R.David."/>
        </authorList>
    </citation>
    <scope>NUCLEOTIDE SEQUENCE [LARGE SCALE GENOMIC DNA]</scope>
    <source>
        <strain evidence="10">CECT 9029</strain>
    </source>
</reference>
<dbReference type="PANTHER" id="PTHR24422:SF19">
    <property type="entry name" value="CHEMOTAXIS PROTEIN METHYLTRANSFERASE"/>
    <property type="match status" value="1"/>
</dbReference>
<dbReference type="GO" id="GO:0008983">
    <property type="term" value="F:protein-glutamate O-methyltransferase activity"/>
    <property type="evidence" value="ECO:0007669"/>
    <property type="project" value="UniProtKB-EC"/>
</dbReference>
<dbReference type="RefSeq" id="WP_062663442.1">
    <property type="nucleotide sequence ID" value="NZ_FIZX01000002.1"/>
</dbReference>
<dbReference type="InterPro" id="IPR050903">
    <property type="entry name" value="Bact_Chemotaxis_MeTrfase"/>
</dbReference>
<feature type="domain" description="CheR-type methyltransferase" evidence="8">
    <location>
        <begin position="23"/>
        <end position="297"/>
    </location>
</feature>
<evidence type="ECO:0000256" key="6">
    <source>
        <dbReference type="PIRNR" id="PIRNR000410"/>
    </source>
</evidence>
<keyword evidence="10" id="KW-1185">Reference proteome</keyword>
<name>A0A128F3N2_9GAMM</name>
<dbReference type="PIRSF" id="PIRSF000410">
    <property type="entry name" value="CheR"/>
    <property type="match status" value="1"/>
</dbReference>
<protein>
    <recommendedName>
        <fullName evidence="6">Chemotaxis protein methyltransferase</fullName>
        <ecNumber evidence="6">2.1.1.80</ecNumber>
    </recommendedName>
</protein>
<evidence type="ECO:0000256" key="3">
    <source>
        <dbReference type="ARBA" id="ARBA00022603"/>
    </source>
</evidence>
<evidence type="ECO:0000256" key="4">
    <source>
        <dbReference type="ARBA" id="ARBA00022679"/>
    </source>
</evidence>
<dbReference type="PRINTS" id="PR00996">
    <property type="entry name" value="CHERMTFRASE"/>
</dbReference>
<organism evidence="9 10">
    <name type="scientific">Grimontia celer</name>
    <dbReference type="NCBI Taxonomy" id="1796497"/>
    <lineage>
        <taxon>Bacteria</taxon>
        <taxon>Pseudomonadati</taxon>
        <taxon>Pseudomonadota</taxon>
        <taxon>Gammaproteobacteria</taxon>
        <taxon>Vibrionales</taxon>
        <taxon>Vibrionaceae</taxon>
        <taxon>Grimontia</taxon>
    </lineage>
</organism>
<dbReference type="OrthoDB" id="9816309at2"/>
<accession>A0A128F3N2</accession>
<feature type="binding site" evidence="7">
    <location>
        <position position="165"/>
    </location>
    <ligand>
        <name>S-adenosyl-L-methionine</name>
        <dbReference type="ChEBI" id="CHEBI:59789"/>
    </ligand>
</feature>
<dbReference type="AlphaFoldDB" id="A0A128F3N2"/>
<evidence type="ECO:0000256" key="2">
    <source>
        <dbReference type="ARBA" id="ARBA00002759"/>
    </source>
</evidence>
<feature type="binding site" evidence="7">
    <location>
        <position position="102"/>
    </location>
    <ligand>
        <name>S-adenosyl-L-methionine</name>
        <dbReference type="ChEBI" id="CHEBI:59789"/>
    </ligand>
</feature>
<comment type="catalytic activity">
    <reaction evidence="1 6">
        <text>L-glutamyl-[protein] + S-adenosyl-L-methionine = [protein]-L-glutamate 5-O-methyl ester + S-adenosyl-L-homocysteine</text>
        <dbReference type="Rhea" id="RHEA:24452"/>
        <dbReference type="Rhea" id="RHEA-COMP:10208"/>
        <dbReference type="Rhea" id="RHEA-COMP:10311"/>
        <dbReference type="ChEBI" id="CHEBI:29973"/>
        <dbReference type="ChEBI" id="CHEBI:57856"/>
        <dbReference type="ChEBI" id="CHEBI:59789"/>
        <dbReference type="ChEBI" id="CHEBI:82795"/>
        <dbReference type="EC" id="2.1.1.80"/>
    </reaction>
</comment>
<dbReference type="Gene3D" id="3.40.50.150">
    <property type="entry name" value="Vaccinia Virus protein VP39"/>
    <property type="match status" value="1"/>
</dbReference>
<comment type="function">
    <text evidence="2 6">Methylation of the membrane-bound methyl-accepting chemotaxis proteins (MCP) to form gamma-glutamyl methyl ester residues in MCP.</text>
</comment>
<evidence type="ECO:0000256" key="1">
    <source>
        <dbReference type="ARBA" id="ARBA00001541"/>
    </source>
</evidence>
<keyword evidence="5 6" id="KW-0949">S-adenosyl-L-methionine</keyword>
<dbReference type="SUPFAM" id="SSF47757">
    <property type="entry name" value="Chemotaxis receptor methyltransferase CheR, N-terminal domain"/>
    <property type="match status" value="1"/>
</dbReference>